<evidence type="ECO:0000256" key="1">
    <source>
        <dbReference type="ARBA" id="ARBA00002286"/>
    </source>
</evidence>
<organism evidence="3 6">
    <name type="scientific">Kibdelosporangium banguiense</name>
    <dbReference type="NCBI Taxonomy" id="1365924"/>
    <lineage>
        <taxon>Bacteria</taxon>
        <taxon>Bacillati</taxon>
        <taxon>Actinomycetota</taxon>
        <taxon>Actinomycetes</taxon>
        <taxon>Pseudonocardiales</taxon>
        <taxon>Pseudonocardiaceae</taxon>
        <taxon>Kibdelosporangium</taxon>
    </lineage>
</organism>
<dbReference type="Pfam" id="PF13276">
    <property type="entry name" value="HTH_21"/>
    <property type="match status" value="1"/>
</dbReference>
<dbReference type="InterPro" id="IPR048020">
    <property type="entry name" value="Transpos_IS3"/>
</dbReference>
<evidence type="ECO:0000313" key="4">
    <source>
        <dbReference type="EMBL" id="MBP2329379.1"/>
    </source>
</evidence>
<evidence type="ECO:0000313" key="3">
    <source>
        <dbReference type="EMBL" id="MBP2325884.1"/>
    </source>
</evidence>
<dbReference type="InterPro" id="IPR012337">
    <property type="entry name" value="RNaseH-like_sf"/>
</dbReference>
<reference evidence="3 6" key="1">
    <citation type="submission" date="2021-03" db="EMBL/GenBank/DDBJ databases">
        <title>Sequencing the genomes of 1000 actinobacteria strains.</title>
        <authorList>
            <person name="Klenk H.-P."/>
        </authorList>
    </citation>
    <scope>NUCLEOTIDE SEQUENCE [LARGE SCALE GENOMIC DNA]</scope>
    <source>
        <strain evidence="3 6">DSM 46670</strain>
    </source>
</reference>
<keyword evidence="6" id="KW-1185">Reference proteome</keyword>
<dbReference type="SUPFAM" id="SSF53098">
    <property type="entry name" value="Ribonuclease H-like"/>
    <property type="match status" value="1"/>
</dbReference>
<proteinExistence type="predicted"/>
<comment type="function">
    <text evidence="1">Involved in the transposition of the insertion sequence.</text>
</comment>
<dbReference type="NCBIfam" id="NF033516">
    <property type="entry name" value="transpos_IS3"/>
    <property type="match status" value="1"/>
</dbReference>
<accession>A0ABS4TPG6</accession>
<protein>
    <submittedName>
        <fullName evidence="3">Transposase</fullName>
    </submittedName>
</protein>
<dbReference type="InterPro" id="IPR036397">
    <property type="entry name" value="RNaseH_sf"/>
</dbReference>
<dbReference type="InterPro" id="IPR025948">
    <property type="entry name" value="HTH-like_dom"/>
</dbReference>
<dbReference type="InterPro" id="IPR050900">
    <property type="entry name" value="Transposase_IS3/IS150/IS904"/>
</dbReference>
<comment type="caution">
    <text evidence="3">The sequence shown here is derived from an EMBL/GenBank/DDBJ whole genome shotgun (WGS) entry which is preliminary data.</text>
</comment>
<dbReference type="Pfam" id="PF13333">
    <property type="entry name" value="rve_2"/>
    <property type="match status" value="1"/>
</dbReference>
<dbReference type="PROSITE" id="PS50994">
    <property type="entry name" value="INTEGRASE"/>
    <property type="match status" value="1"/>
</dbReference>
<gene>
    <name evidence="3" type="ORF">JOF56_006269</name>
    <name evidence="4" type="ORF">JOF56_009764</name>
    <name evidence="5" type="ORF">JOF56_009892</name>
</gene>
<dbReference type="Pfam" id="PF00665">
    <property type="entry name" value="rve"/>
    <property type="match status" value="1"/>
</dbReference>
<evidence type="ECO:0000313" key="6">
    <source>
        <dbReference type="Proteomes" id="UP001519332"/>
    </source>
</evidence>
<dbReference type="EMBL" id="JAGINW010000001">
    <property type="protein sequence ID" value="MBP2329379.1"/>
    <property type="molecule type" value="Genomic_DNA"/>
</dbReference>
<dbReference type="Gene3D" id="3.30.420.10">
    <property type="entry name" value="Ribonuclease H-like superfamily/Ribonuclease H"/>
    <property type="match status" value="1"/>
</dbReference>
<dbReference type="EMBL" id="JAGINW010000001">
    <property type="protein sequence ID" value="MBP2325884.1"/>
    <property type="molecule type" value="Genomic_DNA"/>
</dbReference>
<dbReference type="EMBL" id="JAGINW010000001">
    <property type="protein sequence ID" value="MBP2329507.1"/>
    <property type="molecule type" value="Genomic_DNA"/>
</dbReference>
<dbReference type="InterPro" id="IPR001584">
    <property type="entry name" value="Integrase_cat-core"/>
</dbReference>
<evidence type="ECO:0000313" key="5">
    <source>
        <dbReference type="EMBL" id="MBP2329507.1"/>
    </source>
</evidence>
<dbReference type="PANTHER" id="PTHR46889:SF4">
    <property type="entry name" value="TRANSPOSASE INSO FOR INSERTION SEQUENCE ELEMENT IS911B-RELATED"/>
    <property type="match status" value="1"/>
</dbReference>
<name>A0ABS4TPG6_9PSEU</name>
<sequence length="284" mass="32130">MLTEFGIKIAPSTYYAARSRPTSRRAFRDEELMKEIRRAYDENYQVYGARKIWRQLTREGVEVGRGRVERLMRRLGLAGAVRGKTVRTTIQDPGGVRAADLVNRQFAAGAPNRLWVADFTYVATWAGTVYVAFAIDVFSRKIVGWRASTSKETDLVLDAIDRGLSHRDYRRVDGEDKLIHHSDAGSQYTSFRFTQHLVDSGINASIGTVGDAYDNALAESTIGLYKTELIKPQGPWHNKNEVEIATAAWVEWYNDQRLHEACGYRPPTEFETLYELGDLTSLVA</sequence>
<feature type="domain" description="Integrase catalytic" evidence="2">
    <location>
        <begin position="107"/>
        <end position="274"/>
    </location>
</feature>
<dbReference type="PANTHER" id="PTHR46889">
    <property type="entry name" value="TRANSPOSASE INSF FOR INSERTION SEQUENCE IS3B-RELATED"/>
    <property type="match status" value="1"/>
</dbReference>
<evidence type="ECO:0000259" key="2">
    <source>
        <dbReference type="PROSITE" id="PS50994"/>
    </source>
</evidence>
<dbReference type="Proteomes" id="UP001519332">
    <property type="component" value="Unassembled WGS sequence"/>
</dbReference>